<protein>
    <recommendedName>
        <fullName evidence="3">Transposase MuDR plant domain-containing protein</fullName>
    </recommendedName>
</protein>
<dbReference type="PANTHER" id="PTHR31973:SF195">
    <property type="entry name" value="MUDR FAMILY TRANSPOSASE"/>
    <property type="match status" value="1"/>
</dbReference>
<dbReference type="AlphaFoldDB" id="A0A445AT43"/>
<name>A0A445AT43_ARAHY</name>
<keyword evidence="2" id="KW-1185">Reference proteome</keyword>
<evidence type="ECO:0000313" key="2">
    <source>
        <dbReference type="Proteomes" id="UP000289738"/>
    </source>
</evidence>
<dbReference type="PANTHER" id="PTHR31973">
    <property type="entry name" value="POLYPROTEIN, PUTATIVE-RELATED"/>
    <property type="match status" value="1"/>
</dbReference>
<evidence type="ECO:0008006" key="3">
    <source>
        <dbReference type="Google" id="ProtNLM"/>
    </source>
</evidence>
<dbReference type="EMBL" id="SDMP01000011">
    <property type="protein sequence ID" value="RYR29573.1"/>
    <property type="molecule type" value="Genomic_DNA"/>
</dbReference>
<dbReference type="Proteomes" id="UP000289738">
    <property type="component" value="Chromosome B01"/>
</dbReference>
<evidence type="ECO:0000313" key="1">
    <source>
        <dbReference type="EMBL" id="RYR29573.1"/>
    </source>
</evidence>
<gene>
    <name evidence="1" type="ORF">Ahy_B01g054003</name>
</gene>
<organism evidence="1 2">
    <name type="scientific">Arachis hypogaea</name>
    <name type="common">Peanut</name>
    <dbReference type="NCBI Taxonomy" id="3818"/>
    <lineage>
        <taxon>Eukaryota</taxon>
        <taxon>Viridiplantae</taxon>
        <taxon>Streptophyta</taxon>
        <taxon>Embryophyta</taxon>
        <taxon>Tracheophyta</taxon>
        <taxon>Spermatophyta</taxon>
        <taxon>Magnoliopsida</taxon>
        <taxon>eudicotyledons</taxon>
        <taxon>Gunneridae</taxon>
        <taxon>Pentapetalae</taxon>
        <taxon>rosids</taxon>
        <taxon>fabids</taxon>
        <taxon>Fabales</taxon>
        <taxon>Fabaceae</taxon>
        <taxon>Papilionoideae</taxon>
        <taxon>50 kb inversion clade</taxon>
        <taxon>dalbergioids sensu lato</taxon>
        <taxon>Dalbergieae</taxon>
        <taxon>Pterocarpus clade</taxon>
        <taxon>Arachis</taxon>
    </lineage>
</organism>
<accession>A0A445AT43</accession>
<sequence>MYIESHSQMSFNELYIEFEQSEADQHIERKNYNSDSEEEFENNYEVVGPDGDEDQGDDTMEVNVTDVANALANQYPFEELSFMRALNLKAIHASEFLEYMNADGEFAVGIEFNSRKIVIIVMKDYTIRRGVDYRVYLLEPLTFYVKCIQYGSGCDWLIRVSMIRRKYCWVIRRYNCNHTCTRATIYQDHSKMDSNTIAEVIKLLVEVDPSIKVKSVIAKVRSKFNYTISYRKAWLAKQKSMEKYSEVGKYCTKLFPYGLTPCIIRSHQQSSILKLSLHIKAMTW</sequence>
<reference evidence="1 2" key="1">
    <citation type="submission" date="2019-01" db="EMBL/GenBank/DDBJ databases">
        <title>Sequencing of cultivated peanut Arachis hypogaea provides insights into genome evolution and oil improvement.</title>
        <authorList>
            <person name="Chen X."/>
        </authorList>
    </citation>
    <scope>NUCLEOTIDE SEQUENCE [LARGE SCALE GENOMIC DNA]</scope>
    <source>
        <strain evidence="2">cv. Fuhuasheng</strain>
        <tissue evidence="1">Leaves</tissue>
    </source>
</reference>
<proteinExistence type="predicted"/>
<comment type="caution">
    <text evidence="1">The sequence shown here is derived from an EMBL/GenBank/DDBJ whole genome shotgun (WGS) entry which is preliminary data.</text>
</comment>